<comment type="function">
    <text evidence="8">Catalyzes the phospholipid dependent N-acylation of the N-terminal cysteine of apolipoprotein, the last step in lipoprotein maturation.</text>
</comment>
<keyword evidence="7 8" id="KW-0012">Acyltransferase</keyword>
<dbReference type="InterPro" id="IPR003010">
    <property type="entry name" value="C-N_Hydrolase"/>
</dbReference>
<dbReference type="HAMAP" id="MF_01148">
    <property type="entry name" value="Lnt"/>
    <property type="match status" value="1"/>
</dbReference>
<evidence type="ECO:0000256" key="7">
    <source>
        <dbReference type="ARBA" id="ARBA00023315"/>
    </source>
</evidence>
<dbReference type="Pfam" id="PF20154">
    <property type="entry name" value="LNT_N"/>
    <property type="match status" value="1"/>
</dbReference>
<feature type="transmembrane region" description="Helical" evidence="8">
    <location>
        <begin position="190"/>
        <end position="209"/>
    </location>
</feature>
<sequence>MKRLNFWIALFLAVVSGFALQGAFPATNFWPLAFVGVFLLLWSLLGRSFWTAFIVGSSAGAAFWLSLINWLTLYLGPVPWLALGILQALFFGLGASLISIVINRGPTRWTNKWGRIGLVSIVIASLWTLRESITSVWPYGGFSWGRLAQSQSESPISHVVTWVGTAGLSFCVAVTAALVFQVLRERHRPLLVYPILAFVVLIAIPGFTIDISGTTNVLAVQGNSKAGLFDHGAPGSILQDHVSGTLPYAGEDIDMVVWPENASDVDPLESELAALTLTTVSKKLGAPIVTGTITTNADDENFNSSLVWTDRVVAQYDKIHPVPFAEYMPNRELWRTFQPELVDLVTRDYSFGTRSNVVDINGVLAGIALCFDITDDQQAYQLIDGGAQLILAQTNNADFGKTSENLQQLAIARLRAIETGRSVVNISTVGTSEIISPTGETISSIPAYQPGEMLSAVPLSSTITPAMAFGRTIEWTIGAVGVVGLSLILIRRKP</sequence>
<dbReference type="SUPFAM" id="SSF56317">
    <property type="entry name" value="Carbon-nitrogen hydrolase"/>
    <property type="match status" value="1"/>
</dbReference>
<keyword evidence="6 8" id="KW-0472">Membrane</keyword>
<feature type="transmembrane region" description="Helical" evidence="8">
    <location>
        <begin position="113"/>
        <end position="129"/>
    </location>
</feature>
<comment type="catalytic activity">
    <reaction evidence="8">
        <text>N-terminal S-1,2-diacyl-sn-glyceryl-L-cysteinyl-[lipoprotein] + a glycerophospholipid = N-acyl-S-1,2-diacyl-sn-glyceryl-L-cysteinyl-[lipoprotein] + a 2-acyl-sn-glycero-3-phospholipid + H(+)</text>
        <dbReference type="Rhea" id="RHEA:48228"/>
        <dbReference type="Rhea" id="RHEA-COMP:14681"/>
        <dbReference type="Rhea" id="RHEA-COMP:14684"/>
        <dbReference type="ChEBI" id="CHEBI:15378"/>
        <dbReference type="ChEBI" id="CHEBI:136912"/>
        <dbReference type="ChEBI" id="CHEBI:140656"/>
        <dbReference type="ChEBI" id="CHEBI:140657"/>
        <dbReference type="ChEBI" id="CHEBI:140660"/>
        <dbReference type="EC" id="2.3.1.269"/>
    </reaction>
</comment>
<feature type="transmembrane region" description="Helical" evidence="8">
    <location>
        <begin position="52"/>
        <end position="74"/>
    </location>
</feature>
<organism evidence="10 11">
    <name type="scientific">Aurantimicrobium photophilum</name>
    <dbReference type="NCBI Taxonomy" id="1987356"/>
    <lineage>
        <taxon>Bacteria</taxon>
        <taxon>Bacillati</taxon>
        <taxon>Actinomycetota</taxon>
        <taxon>Actinomycetes</taxon>
        <taxon>Micrococcales</taxon>
        <taxon>Microbacteriaceae</taxon>
        <taxon>Aurantimicrobium</taxon>
    </lineage>
</organism>
<dbReference type="UniPathway" id="UPA00666"/>
<keyword evidence="5 8" id="KW-1133">Transmembrane helix</keyword>
<comment type="pathway">
    <text evidence="8">Protein modification; lipoprotein biosynthesis (N-acyl transfer).</text>
</comment>
<evidence type="ECO:0000313" key="11">
    <source>
        <dbReference type="Proteomes" id="UP000246894"/>
    </source>
</evidence>
<evidence type="ECO:0000313" key="10">
    <source>
        <dbReference type="EMBL" id="AWR21473.1"/>
    </source>
</evidence>
<reference evidence="10 11" key="1">
    <citation type="submission" date="2017-10" db="EMBL/GenBank/DDBJ databases">
        <title>Genome of an Actinobacterium that displays light-enhanced growth.</title>
        <authorList>
            <person name="Maresca J.A."/>
            <person name="Hempel P."/>
            <person name="Shevchenko O."/>
            <person name="Miller K.J."/>
            <person name="Hahn M.W."/>
        </authorList>
    </citation>
    <scope>NUCLEOTIDE SEQUENCE [LARGE SCALE GENOMIC DNA]</scope>
    <source>
        <strain evidence="10 11">MWH-Mo1</strain>
    </source>
</reference>
<dbReference type="GO" id="GO:0005886">
    <property type="term" value="C:plasma membrane"/>
    <property type="evidence" value="ECO:0007669"/>
    <property type="project" value="UniProtKB-SubCell"/>
</dbReference>
<dbReference type="KEGG" id="aum:AURMO_00869"/>
<name>A0A2Z3S272_9MICO</name>
<keyword evidence="4 8" id="KW-0812">Transmembrane</keyword>
<evidence type="ECO:0000256" key="5">
    <source>
        <dbReference type="ARBA" id="ARBA00022989"/>
    </source>
</evidence>
<dbReference type="EC" id="2.3.1.269" evidence="8"/>
<dbReference type="InterPro" id="IPR045378">
    <property type="entry name" value="LNT_N"/>
</dbReference>
<evidence type="ECO:0000256" key="1">
    <source>
        <dbReference type="ARBA" id="ARBA00004651"/>
    </source>
</evidence>
<dbReference type="InterPro" id="IPR036526">
    <property type="entry name" value="C-N_Hydrolase_sf"/>
</dbReference>
<feature type="transmembrane region" description="Helical" evidence="8">
    <location>
        <begin position="472"/>
        <end position="490"/>
    </location>
</feature>
<gene>
    <name evidence="8" type="primary">lnt</name>
    <name evidence="10" type="ORF">AURMO_00869</name>
</gene>
<keyword evidence="11" id="KW-1185">Reference proteome</keyword>
<dbReference type="Gene3D" id="3.60.110.10">
    <property type="entry name" value="Carbon-nitrogen hydrolase"/>
    <property type="match status" value="1"/>
</dbReference>
<comment type="similarity">
    <text evidence="8">Belongs to the CN hydrolase family. Apolipoprotein N-acyltransferase subfamily.</text>
</comment>
<dbReference type="Pfam" id="PF00795">
    <property type="entry name" value="CN_hydrolase"/>
    <property type="match status" value="1"/>
</dbReference>
<dbReference type="InterPro" id="IPR004563">
    <property type="entry name" value="Apolipo_AcylTrfase"/>
</dbReference>
<dbReference type="RefSeq" id="WP_110233369.1">
    <property type="nucleotide sequence ID" value="NZ_CP023994.1"/>
</dbReference>
<feature type="transmembrane region" description="Helical" evidence="8">
    <location>
        <begin position="159"/>
        <end position="183"/>
    </location>
</feature>
<dbReference type="NCBIfam" id="TIGR00546">
    <property type="entry name" value="lnt"/>
    <property type="match status" value="1"/>
</dbReference>
<feature type="transmembrane region" description="Helical" evidence="8">
    <location>
        <begin position="80"/>
        <end position="101"/>
    </location>
</feature>
<dbReference type="PANTHER" id="PTHR38686">
    <property type="entry name" value="APOLIPOPROTEIN N-ACYLTRANSFERASE"/>
    <property type="match status" value="1"/>
</dbReference>
<evidence type="ECO:0000256" key="8">
    <source>
        <dbReference type="HAMAP-Rule" id="MF_01148"/>
    </source>
</evidence>
<dbReference type="GO" id="GO:0016410">
    <property type="term" value="F:N-acyltransferase activity"/>
    <property type="evidence" value="ECO:0007669"/>
    <property type="project" value="UniProtKB-UniRule"/>
</dbReference>
<evidence type="ECO:0000256" key="4">
    <source>
        <dbReference type="ARBA" id="ARBA00022692"/>
    </source>
</evidence>
<dbReference type="CDD" id="cd07571">
    <property type="entry name" value="ALP_N-acyl_transferase"/>
    <property type="match status" value="1"/>
</dbReference>
<comment type="subcellular location">
    <subcellularLocation>
        <location evidence="1 8">Cell membrane</location>
        <topology evidence="1 8">Multi-pass membrane protein</topology>
    </subcellularLocation>
</comment>
<feature type="domain" description="CN hydrolase" evidence="9">
    <location>
        <begin position="215"/>
        <end position="459"/>
    </location>
</feature>
<evidence type="ECO:0000256" key="3">
    <source>
        <dbReference type="ARBA" id="ARBA00022679"/>
    </source>
</evidence>
<dbReference type="PANTHER" id="PTHR38686:SF1">
    <property type="entry name" value="APOLIPOPROTEIN N-ACYLTRANSFERASE"/>
    <property type="match status" value="1"/>
</dbReference>
<feature type="transmembrane region" description="Helical" evidence="8">
    <location>
        <begin position="29"/>
        <end position="45"/>
    </location>
</feature>
<evidence type="ECO:0000256" key="6">
    <source>
        <dbReference type="ARBA" id="ARBA00023136"/>
    </source>
</evidence>
<protein>
    <recommendedName>
        <fullName evidence="8">Apolipoprotein N-acyltransferase</fullName>
        <shortName evidence="8">ALP N-acyltransferase</shortName>
        <ecNumber evidence="8">2.3.1.269</ecNumber>
    </recommendedName>
</protein>
<accession>A0A2Z3S272</accession>
<keyword evidence="3 8" id="KW-0808">Transferase</keyword>
<dbReference type="OrthoDB" id="9804277at2"/>
<proteinExistence type="inferred from homology"/>
<dbReference type="EMBL" id="CP023994">
    <property type="protein sequence ID" value="AWR21473.1"/>
    <property type="molecule type" value="Genomic_DNA"/>
</dbReference>
<keyword evidence="2 8" id="KW-1003">Cell membrane</keyword>
<keyword evidence="10" id="KW-0449">Lipoprotein</keyword>
<dbReference type="GO" id="GO:0042158">
    <property type="term" value="P:lipoprotein biosynthetic process"/>
    <property type="evidence" value="ECO:0007669"/>
    <property type="project" value="UniProtKB-UniRule"/>
</dbReference>
<dbReference type="Proteomes" id="UP000246894">
    <property type="component" value="Chromosome"/>
</dbReference>
<dbReference type="PROSITE" id="PS50263">
    <property type="entry name" value="CN_HYDROLASE"/>
    <property type="match status" value="1"/>
</dbReference>
<evidence type="ECO:0000259" key="9">
    <source>
        <dbReference type="PROSITE" id="PS50263"/>
    </source>
</evidence>
<dbReference type="AlphaFoldDB" id="A0A2Z3S272"/>
<evidence type="ECO:0000256" key="2">
    <source>
        <dbReference type="ARBA" id="ARBA00022475"/>
    </source>
</evidence>